<name>A0ABT6FQ44_9FLAO</name>
<dbReference type="Pfam" id="PF09413">
    <property type="entry name" value="DUF2007"/>
    <property type="match status" value="1"/>
</dbReference>
<evidence type="ECO:0000259" key="1">
    <source>
        <dbReference type="Pfam" id="PF09413"/>
    </source>
</evidence>
<sequence length="79" mass="8847">MENQDYIRIYTGSSIQAGLLEERLKAATINPVIKNETESGRLAGFGPSVVDQVQVFVHKDEHAKAMQIFQEVEKDLKEG</sequence>
<reference evidence="2" key="1">
    <citation type="submission" date="2022-11" db="EMBL/GenBank/DDBJ databases">
        <title>High-quality draft genome sequence of Galbibacter sp. strain CMA-7.</title>
        <authorList>
            <person name="Wei L."/>
            <person name="Dong C."/>
            <person name="Shao Z."/>
        </authorList>
    </citation>
    <scope>NUCLEOTIDE SEQUENCE</scope>
    <source>
        <strain evidence="2">CMA-7</strain>
    </source>
</reference>
<evidence type="ECO:0000313" key="2">
    <source>
        <dbReference type="EMBL" id="MDG3585387.1"/>
    </source>
</evidence>
<dbReference type="RefSeq" id="WP_277899343.1">
    <property type="nucleotide sequence ID" value="NZ_JAPMUA010000002.1"/>
</dbReference>
<evidence type="ECO:0000313" key="3">
    <source>
        <dbReference type="Proteomes" id="UP001153642"/>
    </source>
</evidence>
<protein>
    <submittedName>
        <fullName evidence="2">DUF2007 domain-containing protein</fullName>
    </submittedName>
</protein>
<comment type="caution">
    <text evidence="2">The sequence shown here is derived from an EMBL/GenBank/DDBJ whole genome shotgun (WGS) entry which is preliminary data.</text>
</comment>
<accession>A0ABT6FQ44</accession>
<keyword evidence="3" id="KW-1185">Reference proteome</keyword>
<proteinExistence type="predicted"/>
<dbReference type="Proteomes" id="UP001153642">
    <property type="component" value="Unassembled WGS sequence"/>
</dbReference>
<feature type="domain" description="DUF2007" evidence="1">
    <location>
        <begin position="8"/>
        <end position="73"/>
    </location>
</feature>
<gene>
    <name evidence="2" type="ORF">OSR52_05850</name>
</gene>
<organism evidence="2 3">
    <name type="scientific">Galbibacter pacificus</name>
    <dbReference type="NCBI Taxonomy" id="2996052"/>
    <lineage>
        <taxon>Bacteria</taxon>
        <taxon>Pseudomonadati</taxon>
        <taxon>Bacteroidota</taxon>
        <taxon>Flavobacteriia</taxon>
        <taxon>Flavobacteriales</taxon>
        <taxon>Flavobacteriaceae</taxon>
        <taxon>Galbibacter</taxon>
    </lineage>
</organism>
<dbReference type="EMBL" id="JAPMUA010000002">
    <property type="protein sequence ID" value="MDG3585387.1"/>
    <property type="molecule type" value="Genomic_DNA"/>
</dbReference>
<dbReference type="InterPro" id="IPR018551">
    <property type="entry name" value="DUF2007"/>
</dbReference>